<protein>
    <submittedName>
        <fullName evidence="2">Uncharacterized protein</fullName>
    </submittedName>
</protein>
<name>A0A9Q3J747_9BASI</name>
<dbReference type="AlphaFoldDB" id="A0A9Q3J747"/>
<keyword evidence="3" id="KW-1185">Reference proteome</keyword>
<reference evidence="2" key="1">
    <citation type="submission" date="2021-03" db="EMBL/GenBank/DDBJ databases">
        <title>Draft genome sequence of rust myrtle Austropuccinia psidii MF-1, a brazilian biotype.</title>
        <authorList>
            <person name="Quecine M.C."/>
            <person name="Pachon D.M.R."/>
            <person name="Bonatelli M.L."/>
            <person name="Correr F.H."/>
            <person name="Franceschini L.M."/>
            <person name="Leite T.F."/>
            <person name="Margarido G.R.A."/>
            <person name="Almeida C.A."/>
            <person name="Ferrarezi J.A."/>
            <person name="Labate C.A."/>
        </authorList>
    </citation>
    <scope>NUCLEOTIDE SEQUENCE</scope>
    <source>
        <strain evidence="2">MF-1</strain>
    </source>
</reference>
<dbReference type="Proteomes" id="UP000765509">
    <property type="component" value="Unassembled WGS sequence"/>
</dbReference>
<dbReference type="EMBL" id="AVOT02064078">
    <property type="protein sequence ID" value="MBW0556576.1"/>
    <property type="molecule type" value="Genomic_DNA"/>
</dbReference>
<feature type="compositionally biased region" description="Polar residues" evidence="1">
    <location>
        <begin position="79"/>
        <end position="91"/>
    </location>
</feature>
<accession>A0A9Q3J747</accession>
<evidence type="ECO:0000313" key="2">
    <source>
        <dbReference type="EMBL" id="MBW0556576.1"/>
    </source>
</evidence>
<gene>
    <name evidence="2" type="ORF">O181_096291</name>
</gene>
<feature type="region of interest" description="Disordered" evidence="1">
    <location>
        <begin position="71"/>
        <end position="91"/>
    </location>
</feature>
<comment type="caution">
    <text evidence="2">The sequence shown here is derived from an EMBL/GenBank/DDBJ whole genome shotgun (WGS) entry which is preliminary data.</text>
</comment>
<sequence length="112" mass="12813">MIYVPELELSMNPPIINESNSEDSNRHMIEPMQMVLHTKTIKEEERKVEAPVAASGNPEVCQTPQEWKKNKKGIVINHNPPTTASPESKNISSKVFSTFPEPWWNSKTRKNK</sequence>
<evidence type="ECO:0000313" key="3">
    <source>
        <dbReference type="Proteomes" id="UP000765509"/>
    </source>
</evidence>
<evidence type="ECO:0000256" key="1">
    <source>
        <dbReference type="SAM" id="MobiDB-lite"/>
    </source>
</evidence>
<organism evidence="2 3">
    <name type="scientific">Austropuccinia psidii MF-1</name>
    <dbReference type="NCBI Taxonomy" id="1389203"/>
    <lineage>
        <taxon>Eukaryota</taxon>
        <taxon>Fungi</taxon>
        <taxon>Dikarya</taxon>
        <taxon>Basidiomycota</taxon>
        <taxon>Pucciniomycotina</taxon>
        <taxon>Pucciniomycetes</taxon>
        <taxon>Pucciniales</taxon>
        <taxon>Sphaerophragmiaceae</taxon>
        <taxon>Austropuccinia</taxon>
    </lineage>
</organism>
<proteinExistence type="predicted"/>